<evidence type="ECO:0000313" key="2">
    <source>
        <dbReference type="Proteomes" id="UP001476282"/>
    </source>
</evidence>
<dbReference type="EMBL" id="BAABRI010000009">
    <property type="protein sequence ID" value="GAA5482639.1"/>
    <property type="molecule type" value="Genomic_DNA"/>
</dbReference>
<organism evidence="1 2">
    <name type="scientific">Haloferula sargassicola</name>
    <dbReference type="NCBI Taxonomy" id="490096"/>
    <lineage>
        <taxon>Bacteria</taxon>
        <taxon>Pseudomonadati</taxon>
        <taxon>Verrucomicrobiota</taxon>
        <taxon>Verrucomicrobiia</taxon>
        <taxon>Verrucomicrobiales</taxon>
        <taxon>Verrucomicrobiaceae</taxon>
        <taxon>Haloferula</taxon>
    </lineage>
</organism>
<dbReference type="Proteomes" id="UP001476282">
    <property type="component" value="Unassembled WGS sequence"/>
</dbReference>
<keyword evidence="2" id="KW-1185">Reference proteome</keyword>
<comment type="caution">
    <text evidence="1">The sequence shown here is derived from an EMBL/GenBank/DDBJ whole genome shotgun (WGS) entry which is preliminary data.</text>
</comment>
<reference evidence="1 2" key="1">
    <citation type="submission" date="2024-02" db="EMBL/GenBank/DDBJ databases">
        <title>Haloferula sargassicola NBRC 104335.</title>
        <authorList>
            <person name="Ichikawa N."/>
            <person name="Katano-Makiyama Y."/>
            <person name="Hidaka K."/>
        </authorList>
    </citation>
    <scope>NUCLEOTIDE SEQUENCE [LARGE SCALE GENOMIC DNA]</scope>
    <source>
        <strain evidence="1 2">NBRC 104335</strain>
    </source>
</reference>
<evidence type="ECO:0008006" key="3">
    <source>
        <dbReference type="Google" id="ProtNLM"/>
    </source>
</evidence>
<evidence type="ECO:0000313" key="1">
    <source>
        <dbReference type="EMBL" id="GAA5482639.1"/>
    </source>
</evidence>
<gene>
    <name evidence="1" type="ORF">Hsar01_01862</name>
</gene>
<accession>A0ABP9URL1</accession>
<dbReference type="RefSeq" id="WP_353566775.1">
    <property type="nucleotide sequence ID" value="NZ_BAABRI010000009.1"/>
</dbReference>
<sequence>MNTTPDDEILARWVEDELDETRAREVEAWAQGQPEWLARRVLARESKSLFARAGFSGNDVPSGEFFNARIQREIAQAGPAAVPARPKKSAWLVPLTAAAGIALGFWAGRGASPDAVPPPMAELAPVIYTPEKGVDAQLVSMQEATVIVLDGVNAIPDTWELPETASNDPGLLPIAHTR</sequence>
<protein>
    <recommendedName>
        <fullName evidence="3">Anti-sigma factor</fullName>
    </recommendedName>
</protein>
<name>A0ABP9URL1_9BACT</name>
<proteinExistence type="predicted"/>